<dbReference type="Proteomes" id="UP000403538">
    <property type="component" value="Unassembled WGS sequence"/>
</dbReference>
<organism evidence="4 5">
    <name type="scientific">Streptococcus anginosus</name>
    <dbReference type="NCBI Taxonomy" id="1328"/>
    <lineage>
        <taxon>Bacteria</taxon>
        <taxon>Bacillati</taxon>
        <taxon>Bacillota</taxon>
        <taxon>Bacilli</taxon>
        <taxon>Lactobacillales</taxon>
        <taxon>Streptococcaceae</taxon>
        <taxon>Streptococcus</taxon>
        <taxon>Streptococcus anginosus group</taxon>
    </lineage>
</organism>
<accession>A0A4U9YSD8</accession>
<keyword evidence="3" id="KW-0949">S-adenosyl-L-methionine</keyword>
<dbReference type="SUPFAM" id="SSF53335">
    <property type="entry name" value="S-adenosyl-L-methionine-dependent methyltransferases"/>
    <property type="match status" value="1"/>
</dbReference>
<keyword evidence="2 4" id="KW-0808">Transferase</keyword>
<gene>
    <name evidence="4" type="primary">dam</name>
    <name evidence="4" type="ORF">NCTC11062_00713</name>
</gene>
<sequence>MSPDNNIKLKYYNLQPFTKWTGGKRQLLSELRSYMPEKYKRYFEPFVTPSSKRILANYEDLMHK</sequence>
<dbReference type="AlphaFoldDB" id="A0A4U9YSD8"/>
<proteinExistence type="predicted"/>
<dbReference type="GO" id="GO:0032259">
    <property type="term" value="P:methylation"/>
    <property type="evidence" value="ECO:0007669"/>
    <property type="project" value="UniProtKB-KW"/>
</dbReference>
<protein>
    <submittedName>
        <fullName evidence="4">Site-specific DNA-methyltransferase</fullName>
        <ecNumber evidence="4">2.1.1.72</ecNumber>
    </submittedName>
</protein>
<evidence type="ECO:0000313" key="5">
    <source>
        <dbReference type="Proteomes" id="UP000403538"/>
    </source>
</evidence>
<keyword evidence="1 4" id="KW-0489">Methyltransferase</keyword>
<dbReference type="EC" id="2.1.1.72" evidence="4"/>
<evidence type="ECO:0000256" key="3">
    <source>
        <dbReference type="ARBA" id="ARBA00022691"/>
    </source>
</evidence>
<dbReference type="InterPro" id="IPR012327">
    <property type="entry name" value="MeTrfase_D12"/>
</dbReference>
<dbReference type="InterPro" id="IPR029063">
    <property type="entry name" value="SAM-dependent_MTases_sf"/>
</dbReference>
<dbReference type="Gene3D" id="3.40.50.150">
    <property type="entry name" value="Vaccinia Virus protein VP39"/>
    <property type="match status" value="1"/>
</dbReference>
<name>A0A4U9YSD8_STRAP</name>
<reference evidence="4 5" key="1">
    <citation type="submission" date="2019-05" db="EMBL/GenBank/DDBJ databases">
        <authorList>
            <consortium name="Pathogen Informatics"/>
        </authorList>
    </citation>
    <scope>NUCLEOTIDE SEQUENCE [LARGE SCALE GENOMIC DNA]</scope>
    <source>
        <strain evidence="4 5">NCTC11062</strain>
    </source>
</reference>
<evidence type="ECO:0000256" key="1">
    <source>
        <dbReference type="ARBA" id="ARBA00022603"/>
    </source>
</evidence>
<dbReference type="GO" id="GO:0009307">
    <property type="term" value="P:DNA restriction-modification system"/>
    <property type="evidence" value="ECO:0007669"/>
    <property type="project" value="InterPro"/>
</dbReference>
<evidence type="ECO:0000313" key="4">
    <source>
        <dbReference type="EMBL" id="VTS28751.1"/>
    </source>
</evidence>
<dbReference type="REBASE" id="418175">
    <property type="entry name" value="M.San11062ORF713P"/>
</dbReference>
<dbReference type="Pfam" id="PF02086">
    <property type="entry name" value="MethyltransfD12"/>
    <property type="match status" value="1"/>
</dbReference>
<dbReference type="EMBL" id="CABEID010000001">
    <property type="protein sequence ID" value="VTS28751.1"/>
    <property type="molecule type" value="Genomic_DNA"/>
</dbReference>
<dbReference type="GO" id="GO:0009007">
    <property type="term" value="F:site-specific DNA-methyltransferase (adenine-specific) activity"/>
    <property type="evidence" value="ECO:0007669"/>
    <property type="project" value="UniProtKB-EC"/>
</dbReference>
<evidence type="ECO:0000256" key="2">
    <source>
        <dbReference type="ARBA" id="ARBA00022679"/>
    </source>
</evidence>